<sequence length="148" mass="15792">MRVFPMSAKKALKKLKKKVNKSTKNKSLKQLQSLKAVVGGKKEISRTSERLGDEILGVANEAAMSALSELAAPLTPVLSWLNGGQGTNWSPSQTSISSLPQNKRSANDGAPKINSIAYLPLKSPPCKRCPALSNGICKCAAKKFKLTA</sequence>
<organism evidence="2 3">
    <name type="scientific">Vibrio maritimus</name>
    <dbReference type="NCBI Taxonomy" id="990268"/>
    <lineage>
        <taxon>Bacteria</taxon>
        <taxon>Pseudomonadati</taxon>
        <taxon>Pseudomonadota</taxon>
        <taxon>Gammaproteobacteria</taxon>
        <taxon>Vibrionales</taxon>
        <taxon>Vibrionaceae</taxon>
        <taxon>Vibrio</taxon>
    </lineage>
</organism>
<protein>
    <submittedName>
        <fullName evidence="2">Uncharacterized protein</fullName>
    </submittedName>
</protein>
<gene>
    <name evidence="2" type="ORF">JCM19235_6015</name>
</gene>
<dbReference type="STRING" id="990268.JCM19235_6015"/>
<evidence type="ECO:0000256" key="1">
    <source>
        <dbReference type="SAM" id="MobiDB-lite"/>
    </source>
</evidence>
<keyword evidence="3" id="KW-1185">Reference proteome</keyword>
<dbReference type="Proteomes" id="UP000029228">
    <property type="component" value="Unassembled WGS sequence"/>
</dbReference>
<comment type="caution">
    <text evidence="2">The sequence shown here is derived from an EMBL/GenBank/DDBJ whole genome shotgun (WGS) entry which is preliminary data.</text>
</comment>
<reference evidence="2 3" key="1">
    <citation type="submission" date="2014-09" db="EMBL/GenBank/DDBJ databases">
        <title>Vibrio maritimus JCM 19235. (C45) whole genome shotgun sequence.</title>
        <authorList>
            <person name="Sawabe T."/>
            <person name="Meirelles P."/>
            <person name="Nakanishi M."/>
            <person name="Sayaka M."/>
            <person name="Hattori M."/>
            <person name="Ohkuma M."/>
        </authorList>
    </citation>
    <scope>NUCLEOTIDE SEQUENCE [LARGE SCALE GENOMIC DNA]</scope>
    <source>
        <strain evidence="3">JCM19235</strain>
    </source>
</reference>
<dbReference type="AlphaFoldDB" id="A0A090RQE4"/>
<feature type="compositionally biased region" description="Polar residues" evidence="1">
    <location>
        <begin position="89"/>
        <end position="104"/>
    </location>
</feature>
<feature type="region of interest" description="Disordered" evidence="1">
    <location>
        <begin position="89"/>
        <end position="108"/>
    </location>
</feature>
<evidence type="ECO:0000313" key="3">
    <source>
        <dbReference type="Proteomes" id="UP000029228"/>
    </source>
</evidence>
<dbReference type="EMBL" id="BBMR01000001">
    <property type="protein sequence ID" value="GAL17466.1"/>
    <property type="molecule type" value="Genomic_DNA"/>
</dbReference>
<name>A0A090RQE4_9VIBR</name>
<accession>A0A090RQE4</accession>
<proteinExistence type="predicted"/>
<reference evidence="2 3" key="2">
    <citation type="submission" date="2014-09" db="EMBL/GenBank/DDBJ databases">
        <authorList>
            <consortium name="NBRP consortium"/>
            <person name="Sawabe T."/>
            <person name="Meirelles P."/>
            <person name="Nakanishi M."/>
            <person name="Sayaka M."/>
            <person name="Hattori M."/>
            <person name="Ohkuma M."/>
        </authorList>
    </citation>
    <scope>NUCLEOTIDE SEQUENCE [LARGE SCALE GENOMIC DNA]</scope>
    <source>
        <strain evidence="3">JCM19235</strain>
    </source>
</reference>
<evidence type="ECO:0000313" key="2">
    <source>
        <dbReference type="EMBL" id="GAL17466.1"/>
    </source>
</evidence>